<protein>
    <recommendedName>
        <fullName evidence="3">Actin-like ATPase domain-containing protein</fullName>
    </recommendedName>
</protein>
<name>A0A3N4LST2_9PEZI</name>
<dbReference type="PANTHER" id="PTHR14187:SF5">
    <property type="entry name" value="HEAT SHOCK 70 KDA PROTEIN 12A"/>
    <property type="match status" value="1"/>
</dbReference>
<dbReference type="CDD" id="cd10170">
    <property type="entry name" value="ASKHA_NBD_HSP70"/>
    <property type="match status" value="1"/>
</dbReference>
<dbReference type="STRING" id="1051890.A0A3N4LST2"/>
<dbReference type="Proteomes" id="UP000267821">
    <property type="component" value="Unassembled WGS sequence"/>
</dbReference>
<gene>
    <name evidence="1" type="ORF">L211DRAFT_866901</name>
</gene>
<keyword evidence="2" id="KW-1185">Reference proteome</keyword>
<organism evidence="1 2">
    <name type="scientific">Terfezia boudieri ATCC MYA-4762</name>
    <dbReference type="NCBI Taxonomy" id="1051890"/>
    <lineage>
        <taxon>Eukaryota</taxon>
        <taxon>Fungi</taxon>
        <taxon>Dikarya</taxon>
        <taxon>Ascomycota</taxon>
        <taxon>Pezizomycotina</taxon>
        <taxon>Pezizomycetes</taxon>
        <taxon>Pezizales</taxon>
        <taxon>Pezizaceae</taxon>
        <taxon>Terfezia</taxon>
    </lineage>
</organism>
<reference evidence="1 2" key="1">
    <citation type="journal article" date="2018" name="Nat. Ecol. Evol.">
        <title>Pezizomycetes genomes reveal the molecular basis of ectomycorrhizal truffle lifestyle.</title>
        <authorList>
            <person name="Murat C."/>
            <person name="Payen T."/>
            <person name="Noel B."/>
            <person name="Kuo A."/>
            <person name="Morin E."/>
            <person name="Chen J."/>
            <person name="Kohler A."/>
            <person name="Krizsan K."/>
            <person name="Balestrini R."/>
            <person name="Da Silva C."/>
            <person name="Montanini B."/>
            <person name="Hainaut M."/>
            <person name="Levati E."/>
            <person name="Barry K.W."/>
            <person name="Belfiori B."/>
            <person name="Cichocki N."/>
            <person name="Clum A."/>
            <person name="Dockter R.B."/>
            <person name="Fauchery L."/>
            <person name="Guy J."/>
            <person name="Iotti M."/>
            <person name="Le Tacon F."/>
            <person name="Lindquist E.A."/>
            <person name="Lipzen A."/>
            <person name="Malagnac F."/>
            <person name="Mello A."/>
            <person name="Molinier V."/>
            <person name="Miyauchi S."/>
            <person name="Poulain J."/>
            <person name="Riccioni C."/>
            <person name="Rubini A."/>
            <person name="Sitrit Y."/>
            <person name="Splivallo R."/>
            <person name="Traeger S."/>
            <person name="Wang M."/>
            <person name="Zifcakova L."/>
            <person name="Wipf D."/>
            <person name="Zambonelli A."/>
            <person name="Paolocci F."/>
            <person name="Nowrousian M."/>
            <person name="Ottonello S."/>
            <person name="Baldrian P."/>
            <person name="Spatafora J.W."/>
            <person name="Henrissat B."/>
            <person name="Nagy L.G."/>
            <person name="Aury J.M."/>
            <person name="Wincker P."/>
            <person name="Grigoriev I.V."/>
            <person name="Bonfante P."/>
            <person name="Martin F.M."/>
        </authorList>
    </citation>
    <scope>NUCLEOTIDE SEQUENCE [LARGE SCALE GENOMIC DNA]</scope>
    <source>
        <strain evidence="1 2">ATCC MYA-4762</strain>
    </source>
</reference>
<dbReference type="AlphaFoldDB" id="A0A3N4LST2"/>
<dbReference type="PANTHER" id="PTHR14187">
    <property type="entry name" value="ALPHA KINASE/ELONGATION FACTOR 2 KINASE"/>
    <property type="match status" value="1"/>
</dbReference>
<proteinExistence type="predicted"/>
<dbReference type="InParanoid" id="A0A3N4LST2"/>
<evidence type="ECO:0008006" key="3">
    <source>
        <dbReference type="Google" id="ProtNLM"/>
    </source>
</evidence>
<dbReference type="OrthoDB" id="2963168at2759"/>
<evidence type="ECO:0000313" key="1">
    <source>
        <dbReference type="EMBL" id="RPB25974.1"/>
    </source>
</evidence>
<sequence>MTSATQDPGVKKKEALIVGIDFGTTYSGVAWSPFQTPSKQKFQDLCSQVERLSVIQVMQMDKVKTELAYKDDGIKYKWGFDVKKDVTNSLRWFKLLLHNTDDGNGSLYSQDHEDSISREKFRRLKQTIDAMPDGKTPCDLTGDYLKALHNHLMVALGKQFLPSFIKTLGKEVPVYYYLTVPAMWSAKAKELTRRAAKAAGIGELGPIRLVSEPEAAAAHCFTQYQGTQHSLKVNDVYVIADCGGGTVDMISYEITSVAPTLKVKEAAVGVGGLYGSVYLNDSFEKLVKERIGEVQFNNMTQQGKEEMTSYFDTCLKKTFSDFRNEDDDDYDDEDGLDEFPCPVPGVPDNHDAGVITESLMLTREDVQSIFDPIFEKITAMVQEQVAEAESNVQRPVTGIILVGGFGSSEYLHQHLENNIKGGYQQQLAVLQAPEAWQAIVQGAVQHGLSVHESLSQSALDGEGDIRSGIVQSRRVRESYGISAMEPYFAELHAKCKHKMFFSMLHGTMMCPGRMQWFITKGQELRDDKPHEVKNLRRMFSMGASKKELLITKEVFKSAADRAPEDEEHPSIELFHSFSVDYSKVPKEKFQIVRRGFHPSRSYQSLSFTAAMRATESAELEFWVEVDGLVMSKSDKVKASLEEA</sequence>
<dbReference type="InterPro" id="IPR043129">
    <property type="entry name" value="ATPase_NBD"/>
</dbReference>
<evidence type="ECO:0000313" key="2">
    <source>
        <dbReference type="Proteomes" id="UP000267821"/>
    </source>
</evidence>
<dbReference type="SUPFAM" id="SSF53067">
    <property type="entry name" value="Actin-like ATPase domain"/>
    <property type="match status" value="2"/>
</dbReference>
<accession>A0A3N4LST2</accession>
<dbReference type="Gene3D" id="3.30.420.40">
    <property type="match status" value="1"/>
</dbReference>
<dbReference type="EMBL" id="ML121536">
    <property type="protein sequence ID" value="RPB25974.1"/>
    <property type="molecule type" value="Genomic_DNA"/>
</dbReference>